<dbReference type="NCBIfam" id="NF040570">
    <property type="entry name" value="guided_TnpB"/>
    <property type="match status" value="1"/>
</dbReference>
<dbReference type="eggNOG" id="arCOG00684">
    <property type="taxonomic scope" value="Archaea"/>
</dbReference>
<comment type="similarity">
    <text evidence="1">In the C-terminal section; belongs to the transposase 35 family.</text>
</comment>
<dbReference type="Pfam" id="PF07282">
    <property type="entry name" value="Cas12f1-like_TNB"/>
    <property type="match status" value="1"/>
</dbReference>
<reference evidence="8 9" key="1">
    <citation type="journal article" date="2013" name="PLoS ONE">
        <title>Assembly-driven community genomics of a hypersaline microbial ecosystem.</title>
        <authorList>
            <person name="Podell S."/>
            <person name="Ugalde J.A."/>
            <person name="Narasingarao P."/>
            <person name="Banfield J.F."/>
            <person name="Heidelberg K.B."/>
            <person name="Allen E.E."/>
        </authorList>
    </citation>
    <scope>NUCLEOTIDE SEQUENCE [LARGE SCALE GENOMIC DNA]</scope>
    <source>
        <strain evidence="9">J07HQW2</strain>
    </source>
</reference>
<evidence type="ECO:0000256" key="3">
    <source>
        <dbReference type="ARBA" id="ARBA00023125"/>
    </source>
</evidence>
<keyword evidence="2" id="KW-0815">Transposition</keyword>
<feature type="coiled-coil region" evidence="5">
    <location>
        <begin position="211"/>
        <end position="269"/>
    </location>
</feature>
<dbReference type="AlphaFoldDB" id="U1NC75"/>
<evidence type="ECO:0000256" key="2">
    <source>
        <dbReference type="ARBA" id="ARBA00022578"/>
    </source>
</evidence>
<evidence type="ECO:0000256" key="5">
    <source>
        <dbReference type="SAM" id="Coils"/>
    </source>
</evidence>
<protein>
    <submittedName>
        <fullName evidence="8">Transposase, IS605 OrfB family, central region</fullName>
    </submittedName>
</protein>
<dbReference type="Proteomes" id="UP000030710">
    <property type="component" value="Unassembled WGS sequence"/>
</dbReference>
<keyword evidence="3" id="KW-0238">DNA-binding</keyword>
<dbReference type="GO" id="GO:0032196">
    <property type="term" value="P:transposition"/>
    <property type="evidence" value="ECO:0007669"/>
    <property type="project" value="UniProtKB-KW"/>
</dbReference>
<evidence type="ECO:0000256" key="4">
    <source>
        <dbReference type="ARBA" id="ARBA00023172"/>
    </source>
</evidence>
<dbReference type="InterPro" id="IPR010095">
    <property type="entry name" value="Cas12f1-like_TNB"/>
</dbReference>
<evidence type="ECO:0000313" key="9">
    <source>
        <dbReference type="Proteomes" id="UP000030710"/>
    </source>
</evidence>
<evidence type="ECO:0000313" key="8">
    <source>
        <dbReference type="EMBL" id="ERG94510.1"/>
    </source>
</evidence>
<organism evidence="8 9">
    <name type="scientific">Haloquadratum walsbyi J07HQW2</name>
    <dbReference type="NCBI Taxonomy" id="1238425"/>
    <lineage>
        <taxon>Archaea</taxon>
        <taxon>Methanobacteriati</taxon>
        <taxon>Methanobacteriota</taxon>
        <taxon>Stenosarchaea group</taxon>
        <taxon>Halobacteria</taxon>
        <taxon>Halobacteriales</taxon>
        <taxon>Haloferacaceae</taxon>
        <taxon>Haloquadratum</taxon>
    </lineage>
</organism>
<keyword evidence="4" id="KW-0233">DNA recombination</keyword>
<dbReference type="HOGENOM" id="CLU_032903_0_1_2"/>
<sequence>MPEDTTTAESAWNAIQTCREVYNHALTQEYRPAPDHNKPSYNTMQNMLPKWKREWSEWKGVYSKCLQMAVRRIKNSESVLDSLEERGFDVGRLKWKSPREYRSIKYNQSGFDVDNNTGQDGHAIVNLSKIGNFNLDYHRPLPTKQNQNAKITEVILKKQKTGDWTVSIVVKYDADYPEKPTVENISIEDTVGIDLGITKFIHDSDNRAFARLDEEKDRERVERRHRSLSRKQYESENWNKARQSLVRAYERLRNRREDYREKLACWYTQEYDAVFLEDLDVASMTQQDRNARNISAMSWYATIQAFERHGNKNGCHIVKVPPEGTTKRCAKCGVGSDKPLWVREHSCPSCGFTVDRDYNSSLEVQQLGLKKLGVEFEKEELGLGQSEYSSNTMSVEAGISEGSHHRDALLSNTAVNLAIEAENLMREHRSPTLKERTAKAVSE</sequence>
<feature type="domain" description="Cas12f1-like TNB" evidence="7">
    <location>
        <begin position="299"/>
        <end position="362"/>
    </location>
</feature>
<dbReference type="InterPro" id="IPR001959">
    <property type="entry name" value="Transposase"/>
</dbReference>
<evidence type="ECO:0000259" key="7">
    <source>
        <dbReference type="Pfam" id="PF07282"/>
    </source>
</evidence>
<dbReference type="EMBL" id="KE356561">
    <property type="protein sequence ID" value="ERG94510.1"/>
    <property type="molecule type" value="Genomic_DNA"/>
</dbReference>
<feature type="domain" description="Probable transposase IS891/IS1136/IS1341" evidence="6">
    <location>
        <begin position="187"/>
        <end position="286"/>
    </location>
</feature>
<evidence type="ECO:0000259" key="6">
    <source>
        <dbReference type="Pfam" id="PF01385"/>
    </source>
</evidence>
<proteinExistence type="inferred from homology"/>
<dbReference type="GO" id="GO:0006310">
    <property type="term" value="P:DNA recombination"/>
    <property type="evidence" value="ECO:0007669"/>
    <property type="project" value="UniProtKB-KW"/>
</dbReference>
<keyword evidence="5" id="KW-0175">Coiled coil</keyword>
<dbReference type="GO" id="GO:0003677">
    <property type="term" value="F:DNA binding"/>
    <property type="evidence" value="ECO:0007669"/>
    <property type="project" value="UniProtKB-KW"/>
</dbReference>
<evidence type="ECO:0000256" key="1">
    <source>
        <dbReference type="ARBA" id="ARBA00008761"/>
    </source>
</evidence>
<gene>
    <name evidence="8" type="ORF">J07HQW2_00944</name>
</gene>
<accession>U1NC75</accession>
<name>U1NC75_9EURY</name>
<dbReference type="Pfam" id="PF01385">
    <property type="entry name" value="OrfB_IS605"/>
    <property type="match status" value="1"/>
</dbReference>